<dbReference type="Pfam" id="PF19135">
    <property type="entry name" value="DUF5818"/>
    <property type="match status" value="1"/>
</dbReference>
<keyword evidence="2" id="KW-1185">Reference proteome</keyword>
<gene>
    <name evidence="1" type="ORF">H7F53_03460</name>
</gene>
<sequence>MITTPDEGTWIVDAPEFDGALLEQNVIVEGVLKSPERILADWIGIAA</sequence>
<name>A0A7X1FWC0_9SPHN</name>
<dbReference type="EMBL" id="JACLAX010000002">
    <property type="protein sequence ID" value="MBC2668198.1"/>
    <property type="molecule type" value="Genomic_DNA"/>
</dbReference>
<comment type="caution">
    <text evidence="1">The sequence shown here is derived from an EMBL/GenBank/DDBJ whole genome shotgun (WGS) entry which is preliminary data.</text>
</comment>
<evidence type="ECO:0000313" key="2">
    <source>
        <dbReference type="Proteomes" id="UP000551327"/>
    </source>
</evidence>
<proteinExistence type="predicted"/>
<accession>A0A7X1FWC0</accession>
<reference evidence="1 2" key="1">
    <citation type="submission" date="2020-08" db="EMBL/GenBank/DDBJ databases">
        <title>The genome sequence of type strain Novosphingobium piscinae KCTC 42194.</title>
        <authorList>
            <person name="Liu Y."/>
        </authorList>
    </citation>
    <scope>NUCLEOTIDE SEQUENCE [LARGE SCALE GENOMIC DNA]</scope>
    <source>
        <strain evidence="1 2">KCTC 42194</strain>
    </source>
</reference>
<dbReference type="AlphaFoldDB" id="A0A7X1FWC0"/>
<dbReference type="InterPro" id="IPR043856">
    <property type="entry name" value="DUF5818"/>
</dbReference>
<protein>
    <submittedName>
        <fullName evidence="1">Uncharacterized protein</fullName>
    </submittedName>
</protein>
<dbReference type="Proteomes" id="UP000551327">
    <property type="component" value="Unassembled WGS sequence"/>
</dbReference>
<organism evidence="1 2">
    <name type="scientific">Novosphingobium piscinae</name>
    <dbReference type="NCBI Taxonomy" id="1507448"/>
    <lineage>
        <taxon>Bacteria</taxon>
        <taxon>Pseudomonadati</taxon>
        <taxon>Pseudomonadota</taxon>
        <taxon>Alphaproteobacteria</taxon>
        <taxon>Sphingomonadales</taxon>
        <taxon>Sphingomonadaceae</taxon>
        <taxon>Novosphingobium</taxon>
    </lineage>
</organism>
<evidence type="ECO:0000313" key="1">
    <source>
        <dbReference type="EMBL" id="MBC2668198.1"/>
    </source>
</evidence>